<organism evidence="1 2">
    <name type="scientific">Panagrolaimus sp. JU765</name>
    <dbReference type="NCBI Taxonomy" id="591449"/>
    <lineage>
        <taxon>Eukaryota</taxon>
        <taxon>Metazoa</taxon>
        <taxon>Ecdysozoa</taxon>
        <taxon>Nematoda</taxon>
        <taxon>Chromadorea</taxon>
        <taxon>Rhabditida</taxon>
        <taxon>Tylenchina</taxon>
        <taxon>Panagrolaimomorpha</taxon>
        <taxon>Panagrolaimoidea</taxon>
        <taxon>Panagrolaimidae</taxon>
        <taxon>Panagrolaimus</taxon>
    </lineage>
</organism>
<reference evidence="2" key="1">
    <citation type="submission" date="2022-11" db="UniProtKB">
        <authorList>
            <consortium name="WormBaseParasite"/>
        </authorList>
    </citation>
    <scope>IDENTIFICATION</scope>
</reference>
<accession>A0AC34Q2E0</accession>
<sequence length="745" mass="84530">MFIYLSNIMGNSESKGNFRQAVIDLTSKQNKLEDDNFWSQLLSPNSVVSAKDLFEMIPSNDIRSLRETSPNNLATLCYKAVECLTEARDKMVPATDHKKVINCVRLLTRIIPFMFETQQWRDFFWAPAPDTDATAKPVPLASVLLGCIGDLLFCPDFTVAKAGDCPDSLANLDSCEYIWQSGVGFTNKTVVNSTFDAHRTEILKLLLTCLSEVIYLPSTDENRMRWLQRFACAENRHVLPLFTSLLNTICSYDPVGYGLPYNYLLVGDSREPLVQAAIQALIVCLDREAQLPGDESGYVDNFFINYLSRIHREDDFEFILRGLTRLLNNPLQSSYLPNSVKKVTFHQELLIFLWKCCEYNQKFMYYVLKTSDVLEILVPILYHINDARNDTSRVGLIHMGVFLILLLSGERNFGVRLNKPYVSKGNIDVQAFTGTHADLLIIVAHKLITTGNYRLQSLFDCLLTIIVNVSPYLKSLSMVTANKLVHLVEAFSTPWYLFSTPDAHHLVFFLLEIFNNIIQYQFDGNANLIYTIIRKRQVFYQLANLSTDAASITKSLNSRKSKGLTSATDAASKTPQSPTVQTPPPIQDPATKSLTADANEGPNLHSSLAATPNIKTMTDDSAEWAKKSAETNENWVPTPEWVESWKSKLPLQTIMRLLQVLVPQVEKICIDKNLTDEGEIIKFLQNGTLVGLLPVPHPLLLRRYQANAGTNHWFRTYMWGQIYLRNVDPPIWYDTEVKLFEIQMI</sequence>
<dbReference type="Proteomes" id="UP000887576">
    <property type="component" value="Unplaced"/>
</dbReference>
<proteinExistence type="predicted"/>
<dbReference type="WBParaSite" id="JU765_v2.g12270.t1">
    <property type="protein sequence ID" value="JU765_v2.g12270.t1"/>
    <property type="gene ID" value="JU765_v2.g12270"/>
</dbReference>
<name>A0AC34Q2E0_9BILA</name>
<protein>
    <submittedName>
        <fullName evidence="2">Protein HID1</fullName>
    </submittedName>
</protein>
<evidence type="ECO:0000313" key="2">
    <source>
        <dbReference type="WBParaSite" id="JU765_v2.g12270.t1"/>
    </source>
</evidence>
<evidence type="ECO:0000313" key="1">
    <source>
        <dbReference type="Proteomes" id="UP000887576"/>
    </source>
</evidence>